<reference evidence="9" key="3">
    <citation type="submission" date="2025-09" db="UniProtKB">
        <authorList>
            <consortium name="Ensembl"/>
        </authorList>
    </citation>
    <scope>IDENTIFICATION</scope>
</reference>
<protein>
    <submittedName>
        <fullName evidence="9">Dihydrouridine synthase 2</fullName>
    </submittedName>
</protein>
<dbReference type="EMBL" id="AFYH01221066">
    <property type="status" value="NOT_ANNOTATED_CDS"/>
    <property type="molecule type" value="Genomic_DNA"/>
</dbReference>
<feature type="compositionally biased region" description="Basic residues" evidence="7">
    <location>
        <begin position="424"/>
        <end position="434"/>
    </location>
</feature>
<reference evidence="9" key="2">
    <citation type="submission" date="2025-08" db="UniProtKB">
        <authorList>
            <consortium name="Ensembl"/>
        </authorList>
    </citation>
    <scope>IDENTIFICATION</scope>
</reference>
<dbReference type="PANTHER" id="PTHR45936:SF1">
    <property type="entry name" value="TRNA-DIHYDROURIDINE(20) SYNTHASE [NAD(P)+]-LIKE"/>
    <property type="match status" value="1"/>
</dbReference>
<dbReference type="Bgee" id="ENSLACG00000005839">
    <property type="expression patterns" value="Expressed in chordate pharynx and 6 other cell types or tissues"/>
</dbReference>
<keyword evidence="10" id="KW-1185">Reference proteome</keyword>
<dbReference type="AlphaFoldDB" id="H3AAB7"/>
<organism evidence="9 10">
    <name type="scientific">Latimeria chalumnae</name>
    <name type="common">Coelacanth</name>
    <dbReference type="NCBI Taxonomy" id="7897"/>
    <lineage>
        <taxon>Eukaryota</taxon>
        <taxon>Metazoa</taxon>
        <taxon>Chordata</taxon>
        <taxon>Craniata</taxon>
        <taxon>Vertebrata</taxon>
        <taxon>Euteleostomi</taxon>
        <taxon>Coelacanthiformes</taxon>
        <taxon>Coelacanthidae</taxon>
        <taxon>Latimeria</taxon>
    </lineage>
</organism>
<reference evidence="10" key="1">
    <citation type="submission" date="2011-08" db="EMBL/GenBank/DDBJ databases">
        <title>The draft genome of Latimeria chalumnae.</title>
        <authorList>
            <person name="Di Palma F."/>
            <person name="Alfoldi J."/>
            <person name="Johnson J."/>
            <person name="Berlin A."/>
            <person name="Gnerre S."/>
            <person name="Jaffe D."/>
            <person name="MacCallum I."/>
            <person name="Young S."/>
            <person name="Walker B.J."/>
            <person name="Lander E."/>
            <person name="Lindblad-Toh K."/>
        </authorList>
    </citation>
    <scope>NUCLEOTIDE SEQUENCE [LARGE SCALE GENOMIC DNA]</scope>
    <source>
        <strain evidence="10">Wild caught</strain>
    </source>
</reference>
<proteinExistence type="predicted"/>
<evidence type="ECO:0000313" key="10">
    <source>
        <dbReference type="Proteomes" id="UP000008672"/>
    </source>
</evidence>
<dbReference type="InterPro" id="IPR013785">
    <property type="entry name" value="Aldolase_TIM"/>
</dbReference>
<comment type="cofactor">
    <cofactor evidence="1">
        <name>FMN</name>
        <dbReference type="ChEBI" id="CHEBI:58210"/>
    </cofactor>
</comment>
<dbReference type="Gene3D" id="3.30.160.20">
    <property type="match status" value="1"/>
</dbReference>
<dbReference type="Pfam" id="PF01207">
    <property type="entry name" value="Dus"/>
    <property type="match status" value="1"/>
</dbReference>
<dbReference type="SUPFAM" id="SSF51395">
    <property type="entry name" value="FMN-linked oxidoreductases"/>
    <property type="match status" value="1"/>
</dbReference>
<dbReference type="Gene3D" id="3.20.20.70">
    <property type="entry name" value="Aldolase class I"/>
    <property type="match status" value="1"/>
</dbReference>
<dbReference type="Pfam" id="PF00035">
    <property type="entry name" value="dsrm"/>
    <property type="match status" value="1"/>
</dbReference>
<dbReference type="InterPro" id="IPR052582">
    <property type="entry name" value="tRNA-DUS-like"/>
</dbReference>
<dbReference type="EMBL" id="AFYH01221068">
    <property type="status" value="NOT_ANNOTATED_CDS"/>
    <property type="molecule type" value="Genomic_DNA"/>
</dbReference>
<dbReference type="CDD" id="cd19871">
    <property type="entry name" value="DSRM_DUS2L"/>
    <property type="match status" value="1"/>
</dbReference>
<dbReference type="InterPro" id="IPR044463">
    <property type="entry name" value="DUS2_DSRM"/>
</dbReference>
<dbReference type="EMBL" id="AFYH01221067">
    <property type="status" value="NOT_ANNOTATED_CDS"/>
    <property type="molecule type" value="Genomic_DNA"/>
</dbReference>
<evidence type="ECO:0000256" key="4">
    <source>
        <dbReference type="ARBA" id="ARBA00022694"/>
    </source>
</evidence>
<evidence type="ECO:0000256" key="2">
    <source>
        <dbReference type="ARBA" id="ARBA00022630"/>
    </source>
</evidence>
<sequence>MLQCRRVINDVLETVDYVAPDGRIIFRTCSRERDRVIFQMGTADPERALTVAQLVENDVAGIDVNMGCPKEYSTKGGMGAALLSNPDKIESILSILVKGIRRPVTCKIRILPNLEDTLALVKRIENTGVAAIAVHGRKKDERPQHPVHCDVVKAISEAVSIPVIANGGSHDHIKEFPDIDSFQQATNAASVMLARAAMWNPSIFRKEGLQPLETVIRKYIKYAVKYDNNHTNTKYCLCQMLREQLETPRGKKLHAAQSTQEICEVFEMEEFYKETMAMLDKRKAEVEARKQEVDDLSEEADVIKMAVRFDKRNYPPQVTPKMYLLEWCRKQNLPQPVYETVQRPQDRSFSSTVIVAEKKYKSTFWEKSKKLTEQAAAITCLRTLGLPEGKLSEEKSLIHKRKRDDKEGWNGTGDPDDLSVEAVHKKHSIAQKNN</sequence>
<evidence type="ECO:0000256" key="7">
    <source>
        <dbReference type="SAM" id="MobiDB-lite"/>
    </source>
</evidence>
<dbReference type="InterPro" id="IPR018517">
    <property type="entry name" value="tRNA_hU_synthase_CS"/>
</dbReference>
<dbReference type="SUPFAM" id="SSF54768">
    <property type="entry name" value="dsRNA-binding domain-like"/>
    <property type="match status" value="1"/>
</dbReference>
<dbReference type="GO" id="GO:0000049">
    <property type="term" value="F:tRNA binding"/>
    <property type="evidence" value="ECO:0007669"/>
    <property type="project" value="InterPro"/>
</dbReference>
<dbReference type="EMBL" id="AFYH01221063">
    <property type="status" value="NOT_ANNOTATED_CDS"/>
    <property type="molecule type" value="Genomic_DNA"/>
</dbReference>
<name>H3AAB7_LATCH</name>
<dbReference type="PROSITE" id="PS50137">
    <property type="entry name" value="DS_RBD"/>
    <property type="match status" value="1"/>
</dbReference>
<dbReference type="EMBL" id="AFYH01221061">
    <property type="status" value="NOT_ANNOTATED_CDS"/>
    <property type="molecule type" value="Genomic_DNA"/>
</dbReference>
<dbReference type="EMBL" id="AFYH01221065">
    <property type="status" value="NOT_ANNOTATED_CDS"/>
    <property type="molecule type" value="Genomic_DNA"/>
</dbReference>
<accession>H3AAB7</accession>
<dbReference type="Ensembl" id="ENSLACT00000006641.1">
    <property type="protein sequence ID" value="ENSLACP00000006588.1"/>
    <property type="gene ID" value="ENSLACG00000005839.1"/>
</dbReference>
<dbReference type="EMBL" id="AFYH01221062">
    <property type="status" value="NOT_ANNOTATED_CDS"/>
    <property type="molecule type" value="Genomic_DNA"/>
</dbReference>
<keyword evidence="5" id="KW-0560">Oxidoreductase</keyword>
<dbReference type="EMBL" id="AFYH01221069">
    <property type="status" value="NOT_ANNOTATED_CDS"/>
    <property type="molecule type" value="Genomic_DNA"/>
</dbReference>
<dbReference type="PROSITE" id="PS01136">
    <property type="entry name" value="UPF0034"/>
    <property type="match status" value="1"/>
</dbReference>
<keyword evidence="4" id="KW-0819">tRNA processing</keyword>
<dbReference type="InterPro" id="IPR014720">
    <property type="entry name" value="dsRBD_dom"/>
</dbReference>
<dbReference type="EMBL" id="AFYH01221060">
    <property type="status" value="NOT_ANNOTATED_CDS"/>
    <property type="molecule type" value="Genomic_DNA"/>
</dbReference>
<dbReference type="Proteomes" id="UP000008672">
    <property type="component" value="Unassembled WGS sequence"/>
</dbReference>
<evidence type="ECO:0000313" key="9">
    <source>
        <dbReference type="Ensembl" id="ENSLACP00000006588.1"/>
    </source>
</evidence>
<dbReference type="InterPro" id="IPR035587">
    <property type="entry name" value="DUS-like_FMN-bd"/>
</dbReference>
<dbReference type="SMART" id="SM00358">
    <property type="entry name" value="DSRM"/>
    <property type="match status" value="1"/>
</dbReference>
<evidence type="ECO:0000259" key="8">
    <source>
        <dbReference type="PROSITE" id="PS50137"/>
    </source>
</evidence>
<evidence type="ECO:0000256" key="5">
    <source>
        <dbReference type="ARBA" id="ARBA00023002"/>
    </source>
</evidence>
<evidence type="ECO:0000256" key="6">
    <source>
        <dbReference type="PROSITE-ProRule" id="PRU00266"/>
    </source>
</evidence>
<evidence type="ECO:0000256" key="3">
    <source>
        <dbReference type="ARBA" id="ARBA00022643"/>
    </source>
</evidence>
<evidence type="ECO:0000256" key="1">
    <source>
        <dbReference type="ARBA" id="ARBA00001917"/>
    </source>
</evidence>
<dbReference type="GeneTree" id="ENSGT00550000075019"/>
<dbReference type="EMBL" id="AFYH01221064">
    <property type="status" value="NOT_ANNOTATED_CDS"/>
    <property type="molecule type" value="Genomic_DNA"/>
</dbReference>
<feature type="domain" description="DRBM" evidence="8">
    <location>
        <begin position="319"/>
        <end position="386"/>
    </location>
</feature>
<dbReference type="PANTHER" id="PTHR45936">
    <property type="entry name" value="TRNA-DIHYDROURIDINE(20) SYNTHASE [NAD(P)+]-LIKE"/>
    <property type="match status" value="1"/>
</dbReference>
<dbReference type="GO" id="GO:0005737">
    <property type="term" value="C:cytoplasm"/>
    <property type="evidence" value="ECO:0007669"/>
    <property type="project" value="TreeGrafter"/>
</dbReference>
<dbReference type="CDD" id="cd02801">
    <property type="entry name" value="DUS_like_FMN"/>
    <property type="match status" value="1"/>
</dbReference>
<feature type="region of interest" description="Disordered" evidence="7">
    <location>
        <begin position="395"/>
        <end position="434"/>
    </location>
</feature>
<keyword evidence="2" id="KW-0285">Flavoprotein</keyword>
<keyword evidence="6" id="KW-0694">RNA-binding</keyword>
<gene>
    <name evidence="9" type="primary">DUS2</name>
</gene>
<keyword evidence="3" id="KW-0288">FMN</keyword>
<dbReference type="GO" id="GO:0017150">
    <property type="term" value="F:tRNA dihydrouridine synthase activity"/>
    <property type="evidence" value="ECO:0007669"/>
    <property type="project" value="InterPro"/>
</dbReference>
<dbReference type="GO" id="GO:0050660">
    <property type="term" value="F:flavin adenine dinucleotide binding"/>
    <property type="evidence" value="ECO:0007669"/>
    <property type="project" value="InterPro"/>
</dbReference>